<gene>
    <name evidence="9" type="ORF">OVA965_LOCUS25463</name>
    <name evidence="10" type="ORF">TMI583_LOCUS26199</name>
</gene>
<keyword evidence="3 8" id="KW-0328">Glycosyltransferase</keyword>
<comment type="caution">
    <text evidence="9">The sequence shown here is derived from an EMBL/GenBank/DDBJ whole genome shotgun (WGS) entry which is preliminary data.</text>
</comment>
<dbReference type="Gene3D" id="3.90.176.10">
    <property type="entry name" value="Toxin ADP-ribosyltransferase, Chain A, domain 1"/>
    <property type="match status" value="1"/>
</dbReference>
<dbReference type="Pfam" id="PF01129">
    <property type="entry name" value="ART"/>
    <property type="match status" value="1"/>
</dbReference>
<dbReference type="PANTHER" id="PTHR46344">
    <property type="entry name" value="OS02G0202900 PROTEIN"/>
    <property type="match status" value="1"/>
</dbReference>
<dbReference type="GO" id="GO:0016779">
    <property type="term" value="F:nucleotidyltransferase activity"/>
    <property type="evidence" value="ECO:0007669"/>
    <property type="project" value="UniProtKB-KW"/>
</dbReference>
<organism evidence="9 11">
    <name type="scientific">Didymodactylos carnosus</name>
    <dbReference type="NCBI Taxonomy" id="1234261"/>
    <lineage>
        <taxon>Eukaryota</taxon>
        <taxon>Metazoa</taxon>
        <taxon>Spiralia</taxon>
        <taxon>Gnathifera</taxon>
        <taxon>Rotifera</taxon>
        <taxon>Eurotatoria</taxon>
        <taxon>Bdelloidea</taxon>
        <taxon>Philodinida</taxon>
        <taxon>Philodinidae</taxon>
        <taxon>Didymodactylos</taxon>
    </lineage>
</organism>
<evidence type="ECO:0000313" key="9">
    <source>
        <dbReference type="EMBL" id="CAF1232924.1"/>
    </source>
</evidence>
<dbReference type="EMBL" id="CAJNOK010015822">
    <property type="protein sequence ID" value="CAF1232924.1"/>
    <property type="molecule type" value="Genomic_DNA"/>
</dbReference>
<dbReference type="Pfam" id="PF24681">
    <property type="entry name" value="Kelch_KLHDC2_KLHL20_DRC7"/>
    <property type="match status" value="1"/>
</dbReference>
<dbReference type="AlphaFoldDB" id="A0A8S2ER68"/>
<dbReference type="PROSITE" id="PS50231">
    <property type="entry name" value="RICIN_B_LECTIN"/>
    <property type="match status" value="1"/>
</dbReference>
<dbReference type="Proteomes" id="UP000682733">
    <property type="component" value="Unassembled WGS sequence"/>
</dbReference>
<keyword evidence="5" id="KW-0548">Nucleotidyltransferase</keyword>
<dbReference type="Gene3D" id="2.120.10.80">
    <property type="entry name" value="Kelch-type beta propeller"/>
    <property type="match status" value="2"/>
</dbReference>
<evidence type="ECO:0000313" key="10">
    <source>
        <dbReference type="EMBL" id="CAF4041160.1"/>
    </source>
</evidence>
<keyword evidence="4 8" id="KW-0808">Transferase</keyword>
<dbReference type="EMBL" id="CAJOBA010037375">
    <property type="protein sequence ID" value="CAF4041160.1"/>
    <property type="molecule type" value="Genomic_DNA"/>
</dbReference>
<dbReference type="InterPro" id="IPR006652">
    <property type="entry name" value="Kelch_1"/>
</dbReference>
<comment type="similarity">
    <text evidence="1 8">Belongs to the Arg-specific ADP-ribosyltransferase family.</text>
</comment>
<evidence type="ECO:0000256" key="1">
    <source>
        <dbReference type="ARBA" id="ARBA00009558"/>
    </source>
</evidence>
<evidence type="ECO:0000256" key="4">
    <source>
        <dbReference type="ARBA" id="ARBA00022679"/>
    </source>
</evidence>
<keyword evidence="8" id="KW-0521">NADP</keyword>
<dbReference type="InterPro" id="IPR000768">
    <property type="entry name" value="ART"/>
</dbReference>
<dbReference type="SUPFAM" id="SSF56399">
    <property type="entry name" value="ADP-ribosylation"/>
    <property type="match status" value="1"/>
</dbReference>
<keyword evidence="8" id="KW-0520">NAD</keyword>
<dbReference type="InterPro" id="IPR015915">
    <property type="entry name" value="Kelch-typ_b-propeller"/>
</dbReference>
<dbReference type="PANTHER" id="PTHR46344:SF27">
    <property type="entry name" value="KELCH REPEAT SUPERFAMILY PROTEIN"/>
    <property type="match status" value="1"/>
</dbReference>
<evidence type="ECO:0000256" key="2">
    <source>
        <dbReference type="ARBA" id="ARBA00022441"/>
    </source>
</evidence>
<reference evidence="9" key="1">
    <citation type="submission" date="2021-02" db="EMBL/GenBank/DDBJ databases">
        <authorList>
            <person name="Nowell W R."/>
        </authorList>
    </citation>
    <scope>NUCLEOTIDE SEQUENCE</scope>
</reference>
<accession>A0A8S2ER68</accession>
<evidence type="ECO:0000256" key="6">
    <source>
        <dbReference type="ARBA" id="ARBA00022737"/>
    </source>
</evidence>
<comment type="catalytic activity">
    <reaction evidence="7 8">
        <text>L-arginyl-[protein] + NAD(+) = N(omega)-(ADP-D-ribosyl)-L-arginyl-[protein] + nicotinamide + H(+)</text>
        <dbReference type="Rhea" id="RHEA:19149"/>
        <dbReference type="Rhea" id="RHEA-COMP:10532"/>
        <dbReference type="Rhea" id="RHEA-COMP:15087"/>
        <dbReference type="ChEBI" id="CHEBI:15378"/>
        <dbReference type="ChEBI" id="CHEBI:17154"/>
        <dbReference type="ChEBI" id="CHEBI:29965"/>
        <dbReference type="ChEBI" id="CHEBI:57540"/>
        <dbReference type="ChEBI" id="CHEBI:142554"/>
        <dbReference type="EC" id="2.4.2.31"/>
    </reaction>
</comment>
<dbReference type="PROSITE" id="PS51996">
    <property type="entry name" value="TR_MART"/>
    <property type="match status" value="1"/>
</dbReference>
<dbReference type="GO" id="GO:0106274">
    <property type="term" value="F:NAD+-protein-arginine ADP-ribosyltransferase activity"/>
    <property type="evidence" value="ECO:0007669"/>
    <property type="project" value="UniProtKB-EC"/>
</dbReference>
<sequence length="462" mass="51365">MAAKYPADNNFASNVNHRYLMSVKDEPKQELKPIAGYENVSLMSLEEAVKPVVDLLDDELAQNIRIAKRNSRNPADNLSSDEAAAIHLYTMEWEQSGHSLYSQLNRSLRIPDRRKLQPWFPFLKLFITALWKLPSTKQVLWRGVKEDLSRNFEVGEEYTWWAISSCTRALNVLESPQYLGNSGTRTLFNIECYNGKMIRQHSYFQEEDEILLLPGFYFVVLGNLSPAPGLHIIQLQEKQPPHCLLAPLFVKLLEPILPEPKEGKTKQAIPSNRWSTAGNMSSARSCHSATLLSCGKVLVTGGDDSSNRLSSCELYDPTSNRWSTAGNMSSGRYKHSATLLSCGKVLVTGGSYEYPKSLSSCELYDPTSNRWSTAGNMSSARAAQTATLLSCGKVLVTGGYDSSHSLSSCELYDPTSNRWSTAGNMSSARSFHRTTLLSCGKVLVTGGSYEYPKSLSSCELYQ</sequence>
<dbReference type="Proteomes" id="UP000677228">
    <property type="component" value="Unassembled WGS sequence"/>
</dbReference>
<dbReference type="SUPFAM" id="SSF117281">
    <property type="entry name" value="Kelch motif"/>
    <property type="match status" value="1"/>
</dbReference>
<evidence type="ECO:0000256" key="3">
    <source>
        <dbReference type="ARBA" id="ARBA00022676"/>
    </source>
</evidence>
<evidence type="ECO:0000256" key="5">
    <source>
        <dbReference type="ARBA" id="ARBA00022695"/>
    </source>
</evidence>
<evidence type="ECO:0000256" key="8">
    <source>
        <dbReference type="RuleBase" id="RU361228"/>
    </source>
</evidence>
<evidence type="ECO:0000313" key="11">
    <source>
        <dbReference type="Proteomes" id="UP000677228"/>
    </source>
</evidence>
<evidence type="ECO:0000256" key="7">
    <source>
        <dbReference type="ARBA" id="ARBA00047597"/>
    </source>
</evidence>
<keyword evidence="2" id="KW-0880">Kelch repeat</keyword>
<dbReference type="EC" id="2.4.2.31" evidence="8"/>
<dbReference type="SMART" id="SM00612">
    <property type="entry name" value="Kelch"/>
    <property type="match status" value="3"/>
</dbReference>
<keyword evidence="6" id="KW-0677">Repeat</keyword>
<name>A0A8S2ER68_9BILA</name>
<protein>
    <recommendedName>
        <fullName evidence="8">NAD(P)(+)--arginine ADP-ribosyltransferase</fullName>
        <ecNumber evidence="8">2.4.2.31</ecNumber>
    </recommendedName>
    <alternativeName>
        <fullName evidence="8">Mono(ADP-ribosyl)transferase</fullName>
    </alternativeName>
</protein>
<proteinExistence type="inferred from homology"/>